<evidence type="ECO:0000256" key="1">
    <source>
        <dbReference type="ARBA" id="ARBA00005568"/>
    </source>
</evidence>
<comment type="similarity">
    <text evidence="1">Belongs to the HpcH/HpaI aldolase family.</text>
</comment>
<proteinExistence type="inferred from homology"/>
<feature type="domain" description="HpcH/HpaI aldolase/citrate lyase" evidence="4">
    <location>
        <begin position="18"/>
        <end position="233"/>
    </location>
</feature>
<evidence type="ECO:0000313" key="6">
    <source>
        <dbReference type="Proteomes" id="UP000295416"/>
    </source>
</evidence>
<dbReference type="EMBL" id="SLXK01000004">
    <property type="protein sequence ID" value="TCP30945.1"/>
    <property type="molecule type" value="Genomic_DNA"/>
</dbReference>
<gene>
    <name evidence="5" type="ORF">EV207_104124</name>
</gene>
<name>A0A4R2PAM1_9BACL</name>
<dbReference type="OrthoDB" id="86160at2"/>
<dbReference type="Proteomes" id="UP000295416">
    <property type="component" value="Unassembled WGS sequence"/>
</dbReference>
<dbReference type="InterPro" id="IPR005000">
    <property type="entry name" value="Aldolase/citrate-lyase_domain"/>
</dbReference>
<accession>A0A4R2PAM1</accession>
<dbReference type="InterPro" id="IPR015813">
    <property type="entry name" value="Pyrv/PenolPyrv_kinase-like_dom"/>
</dbReference>
<dbReference type="GO" id="GO:0005737">
    <property type="term" value="C:cytoplasm"/>
    <property type="evidence" value="ECO:0007669"/>
    <property type="project" value="TreeGrafter"/>
</dbReference>
<dbReference type="Pfam" id="PF03328">
    <property type="entry name" value="HpcH_HpaI"/>
    <property type="match status" value="1"/>
</dbReference>
<keyword evidence="6" id="KW-1185">Reference proteome</keyword>
<dbReference type="SUPFAM" id="SSF51621">
    <property type="entry name" value="Phosphoenolpyruvate/pyruvate domain"/>
    <property type="match status" value="1"/>
</dbReference>
<evidence type="ECO:0000313" key="5">
    <source>
        <dbReference type="EMBL" id="TCP30945.1"/>
    </source>
</evidence>
<reference evidence="5 6" key="1">
    <citation type="submission" date="2019-03" db="EMBL/GenBank/DDBJ databases">
        <title>Genomic Encyclopedia of Type Strains, Phase IV (KMG-IV): sequencing the most valuable type-strain genomes for metagenomic binning, comparative biology and taxonomic classification.</title>
        <authorList>
            <person name="Goeker M."/>
        </authorList>
    </citation>
    <scope>NUCLEOTIDE SEQUENCE [LARGE SCALE GENOMIC DNA]</scope>
    <source>
        <strain evidence="5 6">DSM 19377</strain>
    </source>
</reference>
<dbReference type="InterPro" id="IPR040442">
    <property type="entry name" value="Pyrv_kinase-like_dom_sf"/>
</dbReference>
<dbReference type="GO" id="GO:0016832">
    <property type="term" value="F:aldehyde-lyase activity"/>
    <property type="evidence" value="ECO:0007669"/>
    <property type="project" value="TreeGrafter"/>
</dbReference>
<protein>
    <submittedName>
        <fullName evidence="5">4-hydroxy-2-oxoheptanedioate aldolase</fullName>
    </submittedName>
</protein>
<keyword evidence="2" id="KW-0479">Metal-binding</keyword>
<sequence length="250" mass="27319">MLRNMVKEKLKKGEPSIGCILGLYSPALVEMFGHAGYEFIVIDDEHGAFSWTELEEMIRTALLVDLVPIVRTNYDPSSIQKALDRGALGIQVPMVNTKGDAETVVDRATFPPKGKRGTAFSMRAAGYGYHGGKRFMDASDENILISVHIETSEAVENFEEIMSVPGIDIAFIGPTDLSVNMGHKADGDNHPEVLKKIDLVYEKARILNAYVGTIATNKEEVKKAFQKGALFVPVVATSVMKNAFNGVLSI</sequence>
<evidence type="ECO:0000256" key="2">
    <source>
        <dbReference type="ARBA" id="ARBA00022723"/>
    </source>
</evidence>
<organism evidence="5 6">
    <name type="scientific">Scopulibacillus darangshiensis</name>
    <dbReference type="NCBI Taxonomy" id="442528"/>
    <lineage>
        <taxon>Bacteria</taxon>
        <taxon>Bacillati</taxon>
        <taxon>Bacillota</taxon>
        <taxon>Bacilli</taxon>
        <taxon>Bacillales</taxon>
        <taxon>Sporolactobacillaceae</taxon>
        <taxon>Scopulibacillus</taxon>
    </lineage>
</organism>
<dbReference type="PANTHER" id="PTHR30502:SF0">
    <property type="entry name" value="PHOSPHOENOLPYRUVATE CARBOXYLASE FAMILY PROTEIN"/>
    <property type="match status" value="1"/>
</dbReference>
<dbReference type="InterPro" id="IPR050251">
    <property type="entry name" value="HpcH-HpaI_aldolase"/>
</dbReference>
<dbReference type="AlphaFoldDB" id="A0A4R2PAM1"/>
<dbReference type="Gene3D" id="3.20.20.60">
    <property type="entry name" value="Phosphoenolpyruvate-binding domains"/>
    <property type="match status" value="1"/>
</dbReference>
<dbReference type="RefSeq" id="WP_132744252.1">
    <property type="nucleotide sequence ID" value="NZ_SLXK01000004.1"/>
</dbReference>
<dbReference type="PANTHER" id="PTHR30502">
    <property type="entry name" value="2-KETO-3-DEOXY-L-RHAMNONATE ALDOLASE"/>
    <property type="match status" value="1"/>
</dbReference>
<dbReference type="GO" id="GO:0046872">
    <property type="term" value="F:metal ion binding"/>
    <property type="evidence" value="ECO:0007669"/>
    <property type="project" value="UniProtKB-KW"/>
</dbReference>
<evidence type="ECO:0000259" key="4">
    <source>
        <dbReference type="Pfam" id="PF03328"/>
    </source>
</evidence>
<comment type="caution">
    <text evidence="5">The sequence shown here is derived from an EMBL/GenBank/DDBJ whole genome shotgun (WGS) entry which is preliminary data.</text>
</comment>
<keyword evidence="3" id="KW-0456">Lyase</keyword>
<evidence type="ECO:0000256" key="3">
    <source>
        <dbReference type="ARBA" id="ARBA00023239"/>
    </source>
</evidence>